<sequence length="269" mass="29364">MRSLWLFPLTVISIILFTGCHAQGVTPVLQVSETPTLTSTPNPPTSTHTPTVTASPSATPTVTPSPSATVTATPTFTPSPIPTYTKLRAKVIIDQAVCHYGPGAPYLYKYGVYKGSNIEVLRRVIGSNYVEIQAIGGSNRCWVRADYLEFKGDWLTLEPVSAWDVKLPISPYYPSPGGVTAKREGNEIIVSWNPLLLRAGDDSEQTPYIIEAWICVHGEMIFKPFGTYQTSVRIPDEPGCSEASYATFIAAEKHGYTPRVEVPIPPHTP</sequence>
<evidence type="ECO:0008006" key="5">
    <source>
        <dbReference type="Google" id="ProtNLM"/>
    </source>
</evidence>
<dbReference type="KEGG" id="atm:ANT_12560"/>
<reference evidence="3 4" key="1">
    <citation type="submission" date="2010-12" db="EMBL/GenBank/DDBJ databases">
        <title>Whole genome sequence of Anaerolinea thermophila UNI-1.</title>
        <authorList>
            <person name="Narita-Yamada S."/>
            <person name="Kishi E."/>
            <person name="Watanabe Y."/>
            <person name="Takasaki K."/>
            <person name="Ankai A."/>
            <person name="Oguchi A."/>
            <person name="Fukui S."/>
            <person name="Takahashi M."/>
            <person name="Yashiro I."/>
            <person name="Hosoyama A."/>
            <person name="Sekiguchi Y."/>
            <person name="Hanada S."/>
            <person name="Fujita N."/>
        </authorList>
    </citation>
    <scope>NUCLEOTIDE SEQUENCE [LARGE SCALE GENOMIC DNA]</scope>
    <source>
        <strain evidence="4">DSM 14523 / JCM 11388 / NBRC 100420 / UNI-1</strain>
    </source>
</reference>
<proteinExistence type="predicted"/>
<evidence type="ECO:0000313" key="3">
    <source>
        <dbReference type="EMBL" id="BAJ63290.1"/>
    </source>
</evidence>
<protein>
    <recommendedName>
        <fullName evidence="5">SH3b domain-containing protein</fullName>
    </recommendedName>
</protein>
<feature type="signal peptide" evidence="2">
    <location>
        <begin position="1"/>
        <end position="22"/>
    </location>
</feature>
<organism evidence="3 4">
    <name type="scientific">Anaerolinea thermophila (strain DSM 14523 / JCM 11388 / NBRC 100420 / UNI-1)</name>
    <dbReference type="NCBI Taxonomy" id="926569"/>
    <lineage>
        <taxon>Bacteria</taxon>
        <taxon>Bacillati</taxon>
        <taxon>Chloroflexota</taxon>
        <taxon>Anaerolineae</taxon>
        <taxon>Anaerolineales</taxon>
        <taxon>Anaerolineaceae</taxon>
        <taxon>Anaerolinea</taxon>
    </lineage>
</organism>
<dbReference type="HOGENOM" id="CLU_1033058_0_0_0"/>
<dbReference type="AlphaFoldDB" id="E8N4C6"/>
<evidence type="ECO:0000256" key="1">
    <source>
        <dbReference type="SAM" id="MobiDB-lite"/>
    </source>
</evidence>
<dbReference type="STRING" id="926569.ANT_12560"/>
<dbReference type="InParanoid" id="E8N4C6"/>
<dbReference type="RefSeq" id="WP_013559678.1">
    <property type="nucleotide sequence ID" value="NC_014960.1"/>
</dbReference>
<evidence type="ECO:0000313" key="4">
    <source>
        <dbReference type="Proteomes" id="UP000008922"/>
    </source>
</evidence>
<feature type="chain" id="PRO_5003225467" description="SH3b domain-containing protein" evidence="2">
    <location>
        <begin position="23"/>
        <end position="269"/>
    </location>
</feature>
<keyword evidence="2" id="KW-0732">Signal</keyword>
<accession>E8N4C6</accession>
<dbReference type="Proteomes" id="UP000008922">
    <property type="component" value="Chromosome"/>
</dbReference>
<evidence type="ECO:0000256" key="2">
    <source>
        <dbReference type="SAM" id="SignalP"/>
    </source>
</evidence>
<dbReference type="EMBL" id="AP012029">
    <property type="protein sequence ID" value="BAJ63290.1"/>
    <property type="molecule type" value="Genomic_DNA"/>
</dbReference>
<keyword evidence="4" id="KW-1185">Reference proteome</keyword>
<feature type="region of interest" description="Disordered" evidence="1">
    <location>
        <begin position="34"/>
        <end position="69"/>
    </location>
</feature>
<name>E8N4C6_ANATU</name>
<dbReference type="PROSITE" id="PS51257">
    <property type="entry name" value="PROKAR_LIPOPROTEIN"/>
    <property type="match status" value="1"/>
</dbReference>
<gene>
    <name evidence="3" type="ordered locus">ANT_12560</name>
</gene>